<reference evidence="2 3" key="1">
    <citation type="submission" date="2024-04" db="EMBL/GenBank/DDBJ databases">
        <title>Phyllosticta paracitricarpa is synonymous to the EU quarantine fungus P. citricarpa based on phylogenomic analyses.</title>
        <authorList>
            <consortium name="Lawrence Berkeley National Laboratory"/>
            <person name="Van Ingen-Buijs V.A."/>
            <person name="Van Westerhoven A.C."/>
            <person name="Haridas S."/>
            <person name="Skiadas P."/>
            <person name="Martin F."/>
            <person name="Groenewald J.Z."/>
            <person name="Crous P.W."/>
            <person name="Seidl M.F."/>
        </authorList>
    </citation>
    <scope>NUCLEOTIDE SEQUENCE [LARGE SCALE GENOMIC DNA]</scope>
    <source>
        <strain evidence="2 3">CBS 123374</strain>
    </source>
</reference>
<evidence type="ECO:0000256" key="1">
    <source>
        <dbReference type="SAM" id="MobiDB-lite"/>
    </source>
</evidence>
<feature type="region of interest" description="Disordered" evidence="1">
    <location>
        <begin position="110"/>
        <end position="139"/>
    </location>
</feature>
<evidence type="ECO:0000313" key="3">
    <source>
        <dbReference type="Proteomes" id="UP001492380"/>
    </source>
</evidence>
<dbReference type="Proteomes" id="UP001492380">
    <property type="component" value="Unassembled WGS sequence"/>
</dbReference>
<name>A0ABR1YX92_9PEZI</name>
<sequence>MGLSLGPFFFSPAVADWLKTDILVQATAVVMEIDQCIVNQQRGPTVKKHRSHGDFRHHFSKSELRSCSLDCCLILVPHFPKYQVAQRLLMCEQIEWRKIATQTPLHLPTTTHNPHLATYHTTDRSPLGLARNRATQTQK</sequence>
<comment type="caution">
    <text evidence="2">The sequence shown here is derived from an EMBL/GenBank/DDBJ whole genome shotgun (WGS) entry which is preliminary data.</text>
</comment>
<evidence type="ECO:0000313" key="2">
    <source>
        <dbReference type="EMBL" id="KAK8240824.1"/>
    </source>
</evidence>
<gene>
    <name evidence="2" type="ORF">HDK90DRAFT_480822</name>
</gene>
<dbReference type="EMBL" id="JBBWRZ010000003">
    <property type="protein sequence ID" value="KAK8240824.1"/>
    <property type="molecule type" value="Genomic_DNA"/>
</dbReference>
<protein>
    <recommendedName>
        <fullName evidence="4">Secreted protein</fullName>
    </recommendedName>
</protein>
<keyword evidence="3" id="KW-1185">Reference proteome</keyword>
<evidence type="ECO:0008006" key="4">
    <source>
        <dbReference type="Google" id="ProtNLM"/>
    </source>
</evidence>
<proteinExistence type="predicted"/>
<organism evidence="2 3">
    <name type="scientific">Phyllosticta capitalensis</name>
    <dbReference type="NCBI Taxonomy" id="121624"/>
    <lineage>
        <taxon>Eukaryota</taxon>
        <taxon>Fungi</taxon>
        <taxon>Dikarya</taxon>
        <taxon>Ascomycota</taxon>
        <taxon>Pezizomycotina</taxon>
        <taxon>Dothideomycetes</taxon>
        <taxon>Dothideomycetes incertae sedis</taxon>
        <taxon>Botryosphaeriales</taxon>
        <taxon>Phyllostictaceae</taxon>
        <taxon>Phyllosticta</taxon>
    </lineage>
</organism>
<accession>A0ABR1YX92</accession>